<evidence type="ECO:0000313" key="1">
    <source>
        <dbReference type="EMBL" id="KTD02002.1"/>
    </source>
</evidence>
<dbReference type="AlphaFoldDB" id="A0A0W0U1P0"/>
<keyword evidence="2" id="KW-1185">Reference proteome</keyword>
<proteinExistence type="predicted"/>
<accession>A0A0W0U1P0</accession>
<sequence>MRFFLEDKTHQNMLDTIKHLPPDTLSFVLSDNVPGKYSQAELLEIMRALPENLRSLRIDVSSMNNLVDSDIIDLINVFRGRDLIELMPGDNAMTRPAVQVLLDDVMRTNRENLREKEGSLMSRLLLQLDLNAPTVSAASSMDSEMLERASGVNGMQPG</sequence>
<dbReference type="Proteomes" id="UP000054785">
    <property type="component" value="Unassembled WGS sequence"/>
</dbReference>
<protein>
    <submittedName>
        <fullName evidence="1">Uncharacterized protein</fullName>
    </submittedName>
</protein>
<comment type="caution">
    <text evidence="1">The sequence shown here is derived from an EMBL/GenBank/DDBJ whole genome shotgun (WGS) entry which is preliminary data.</text>
</comment>
<name>A0A0W0U1P0_9GAMM</name>
<dbReference type="EMBL" id="LNYC01000023">
    <property type="protein sequence ID" value="KTD02002.1"/>
    <property type="molecule type" value="Genomic_DNA"/>
</dbReference>
<gene>
    <name evidence="1" type="ORF">Lgee_0798</name>
</gene>
<dbReference type="PATRIC" id="fig|45065.4.peg.855"/>
<dbReference type="RefSeq" id="WP_028386122.1">
    <property type="nucleotide sequence ID" value="NZ_CAAAHN010000008.1"/>
</dbReference>
<evidence type="ECO:0000313" key="2">
    <source>
        <dbReference type="Proteomes" id="UP000054785"/>
    </source>
</evidence>
<reference evidence="1 2" key="1">
    <citation type="submission" date="2015-11" db="EMBL/GenBank/DDBJ databases">
        <title>Genomic analysis of 38 Legionella species identifies large and diverse effector repertoires.</title>
        <authorList>
            <person name="Burstein D."/>
            <person name="Amaro F."/>
            <person name="Zusman T."/>
            <person name="Lifshitz Z."/>
            <person name="Cohen O."/>
            <person name="Gilbert J.A."/>
            <person name="Pupko T."/>
            <person name="Shuman H.A."/>
            <person name="Segal G."/>
        </authorList>
    </citation>
    <scope>NUCLEOTIDE SEQUENCE [LARGE SCALE GENOMIC DNA]</scope>
    <source>
        <strain evidence="1 2">ATCC 49504</strain>
    </source>
</reference>
<organism evidence="1 2">
    <name type="scientific">Legionella geestiana</name>
    <dbReference type="NCBI Taxonomy" id="45065"/>
    <lineage>
        <taxon>Bacteria</taxon>
        <taxon>Pseudomonadati</taxon>
        <taxon>Pseudomonadota</taxon>
        <taxon>Gammaproteobacteria</taxon>
        <taxon>Legionellales</taxon>
        <taxon>Legionellaceae</taxon>
        <taxon>Legionella</taxon>
    </lineage>
</organism>